<comment type="subcellular location">
    <subcellularLocation>
        <location evidence="1">Mitochondrion inner membrane</location>
    </subcellularLocation>
</comment>
<dbReference type="EMBL" id="LT598485">
    <property type="protein sequence ID" value="SCW00820.1"/>
    <property type="molecule type" value="Genomic_DNA"/>
</dbReference>
<dbReference type="Proteomes" id="UP000190831">
    <property type="component" value="Chromosome C"/>
</dbReference>
<organism evidence="2 3">
    <name type="scientific">Lachancea fermentati</name>
    <name type="common">Zygosaccharomyces fermentati</name>
    <dbReference type="NCBI Taxonomy" id="4955"/>
    <lineage>
        <taxon>Eukaryota</taxon>
        <taxon>Fungi</taxon>
        <taxon>Dikarya</taxon>
        <taxon>Ascomycota</taxon>
        <taxon>Saccharomycotina</taxon>
        <taxon>Saccharomycetes</taxon>
        <taxon>Saccharomycetales</taxon>
        <taxon>Saccharomycetaceae</taxon>
        <taxon>Lachancea</taxon>
    </lineage>
</organism>
<dbReference type="STRING" id="4955.A0A1G4MAK6"/>
<dbReference type="AlphaFoldDB" id="A0A1G4MAK6"/>
<keyword evidence="1" id="KW-0496">Mitochondrion</keyword>
<evidence type="ECO:0000313" key="3">
    <source>
        <dbReference type="Proteomes" id="UP000190831"/>
    </source>
</evidence>
<evidence type="ECO:0000256" key="1">
    <source>
        <dbReference type="RuleBase" id="RU363021"/>
    </source>
</evidence>
<dbReference type="PANTHER" id="PTHR28268">
    <property type="entry name" value="MICOS SUBUNIT MIC26"/>
    <property type="match status" value="1"/>
</dbReference>
<name>A0A1G4MAK6_LACFM</name>
<comment type="subunit">
    <text evidence="1">Component of the mitochondrial contact site and cristae organizing system (MICOS) complex.</text>
</comment>
<dbReference type="InterPro" id="IPR019166">
    <property type="entry name" value="MIC26/MIC27"/>
</dbReference>
<gene>
    <name evidence="2" type="ORF">LAFE_0C12728G</name>
</gene>
<dbReference type="OrthoDB" id="2399148at2759"/>
<keyword evidence="3" id="KW-1185">Reference proteome</keyword>
<sequence length="230" mass="25326">MAPNFYPEIDLVKEAVIPPESAVIVSSPAKEAAPSKTQSNSLSHRFTELVGDNKLLDGISVRSPVYLTDFFYTWRTKLGETTDYFCNSVDRASMKYYDHERRLTSTIANLHSDPRELLLPGLTYSLVAAMSGSVLTRNRNILARIAAPVILGVSCFSYVLPVTFSNTAGLLHDLEKKAFPNLVQKQDVVYNACRNTAIKTKSAFASTVTGVSTGIHKTATFVKEWTGLNI</sequence>
<keyword evidence="1" id="KW-0999">Mitochondrion inner membrane</keyword>
<reference evidence="2 3" key="1">
    <citation type="submission" date="2016-03" db="EMBL/GenBank/DDBJ databases">
        <authorList>
            <person name="Devillers H."/>
        </authorList>
    </citation>
    <scope>NUCLEOTIDE SEQUENCE [LARGE SCALE GENOMIC DNA]</scope>
    <source>
        <strain evidence="2">CBS 6772</strain>
    </source>
</reference>
<dbReference type="OMA" id="QMIFNES"/>
<comment type="function">
    <text evidence="1">Component of the MICOS complex, a large protein complex of the mitochondrial inner membrane that plays crucial roles in the maintenance of crista junctions, inner membrane architecture, and formation of contact sites to the outer membrane.</text>
</comment>
<proteinExistence type="predicted"/>
<dbReference type="GO" id="GO:0061617">
    <property type="term" value="C:MICOS complex"/>
    <property type="evidence" value="ECO:0007669"/>
    <property type="project" value="UniProtKB-UniRule"/>
</dbReference>
<accession>A0A1G4MAK6</accession>
<dbReference type="GO" id="GO:0044284">
    <property type="term" value="C:mitochondrial crista junction"/>
    <property type="evidence" value="ECO:0007669"/>
    <property type="project" value="TreeGrafter"/>
</dbReference>
<keyword evidence="1" id="KW-0472">Membrane</keyword>
<dbReference type="Pfam" id="PF09769">
    <property type="entry name" value="ApoO"/>
    <property type="match status" value="1"/>
</dbReference>
<evidence type="ECO:0000313" key="2">
    <source>
        <dbReference type="EMBL" id="SCW00820.1"/>
    </source>
</evidence>
<dbReference type="PANTHER" id="PTHR28268:SF1">
    <property type="entry name" value="MICOS SUBUNIT MIC26"/>
    <property type="match status" value="1"/>
</dbReference>
<protein>
    <recommendedName>
        <fullName evidence="1">MICOS complex subunit</fullName>
    </recommendedName>
</protein>
<dbReference type="GO" id="GO:0042407">
    <property type="term" value="P:cristae formation"/>
    <property type="evidence" value="ECO:0007669"/>
    <property type="project" value="InterPro"/>
</dbReference>
<dbReference type="InterPro" id="IPR033181">
    <property type="entry name" value="Mic26_fungi"/>
</dbReference>